<organism evidence="1 2">
    <name type="scientific">Tribolium castaneum</name>
    <name type="common">Red flour beetle</name>
    <dbReference type="NCBI Taxonomy" id="7070"/>
    <lineage>
        <taxon>Eukaryota</taxon>
        <taxon>Metazoa</taxon>
        <taxon>Ecdysozoa</taxon>
        <taxon>Arthropoda</taxon>
        <taxon>Hexapoda</taxon>
        <taxon>Insecta</taxon>
        <taxon>Pterygota</taxon>
        <taxon>Neoptera</taxon>
        <taxon>Endopterygota</taxon>
        <taxon>Coleoptera</taxon>
        <taxon>Polyphaga</taxon>
        <taxon>Cucujiformia</taxon>
        <taxon>Tenebrionidae</taxon>
        <taxon>Tenebrionidae incertae sedis</taxon>
        <taxon>Tribolium</taxon>
    </lineage>
</organism>
<evidence type="ECO:0000313" key="1">
    <source>
        <dbReference type="EMBL" id="EFA10827.1"/>
    </source>
</evidence>
<gene>
    <name evidence="1" type="primary">GLEAN_01603</name>
    <name evidence="1" type="ORF">TcasGA2_TC001603</name>
</gene>
<proteinExistence type="predicted"/>
<dbReference type="HOGENOM" id="CLU_3016863_0_0_1"/>
<dbReference type="AlphaFoldDB" id="D6W6L3"/>
<accession>D6W6L3</accession>
<name>D6W6L3_TRICA</name>
<sequence>MNYGDIFPSIINRSHRYRYALFNHRPSTNISARQLIDDDRKTTKKFAYFRRIRGSG</sequence>
<evidence type="ECO:0000313" key="2">
    <source>
        <dbReference type="Proteomes" id="UP000007266"/>
    </source>
</evidence>
<reference evidence="1 2" key="1">
    <citation type="journal article" date="2008" name="Nature">
        <title>The genome of the model beetle and pest Tribolium castaneum.</title>
        <authorList>
            <consortium name="Tribolium Genome Sequencing Consortium"/>
            <person name="Richards S."/>
            <person name="Gibbs R.A."/>
            <person name="Weinstock G.M."/>
            <person name="Brown S.J."/>
            <person name="Denell R."/>
            <person name="Beeman R.W."/>
            <person name="Gibbs R."/>
            <person name="Beeman R.W."/>
            <person name="Brown S.J."/>
            <person name="Bucher G."/>
            <person name="Friedrich M."/>
            <person name="Grimmelikhuijzen C.J."/>
            <person name="Klingler M."/>
            <person name="Lorenzen M."/>
            <person name="Richards S."/>
            <person name="Roth S."/>
            <person name="Schroder R."/>
            <person name="Tautz D."/>
            <person name="Zdobnov E.M."/>
            <person name="Muzny D."/>
            <person name="Gibbs R.A."/>
            <person name="Weinstock G.M."/>
            <person name="Attaway T."/>
            <person name="Bell S."/>
            <person name="Buhay C.J."/>
            <person name="Chandrabose M.N."/>
            <person name="Chavez D."/>
            <person name="Clerk-Blankenburg K.P."/>
            <person name="Cree A."/>
            <person name="Dao M."/>
            <person name="Davis C."/>
            <person name="Chacko J."/>
            <person name="Dinh H."/>
            <person name="Dugan-Rocha S."/>
            <person name="Fowler G."/>
            <person name="Garner T.T."/>
            <person name="Garnes J."/>
            <person name="Gnirke A."/>
            <person name="Hawes A."/>
            <person name="Hernandez J."/>
            <person name="Hines S."/>
            <person name="Holder M."/>
            <person name="Hume J."/>
            <person name="Jhangiani S.N."/>
            <person name="Joshi V."/>
            <person name="Khan Z.M."/>
            <person name="Jackson L."/>
            <person name="Kovar C."/>
            <person name="Kowis A."/>
            <person name="Lee S."/>
            <person name="Lewis L.R."/>
            <person name="Margolis J."/>
            <person name="Morgan M."/>
            <person name="Nazareth L.V."/>
            <person name="Nguyen N."/>
            <person name="Okwuonu G."/>
            <person name="Parker D."/>
            <person name="Richards S."/>
            <person name="Ruiz S.J."/>
            <person name="Santibanez J."/>
            <person name="Savard J."/>
            <person name="Scherer S.E."/>
            <person name="Schneider B."/>
            <person name="Sodergren E."/>
            <person name="Tautz D."/>
            <person name="Vattahil S."/>
            <person name="Villasana D."/>
            <person name="White C.S."/>
            <person name="Wright R."/>
            <person name="Park Y."/>
            <person name="Beeman R.W."/>
            <person name="Lord J."/>
            <person name="Oppert B."/>
            <person name="Lorenzen M."/>
            <person name="Brown S."/>
            <person name="Wang L."/>
            <person name="Savard J."/>
            <person name="Tautz D."/>
            <person name="Richards S."/>
            <person name="Weinstock G."/>
            <person name="Gibbs R.A."/>
            <person name="Liu Y."/>
            <person name="Worley K."/>
            <person name="Weinstock G."/>
            <person name="Elsik C.G."/>
            <person name="Reese J.T."/>
            <person name="Elhaik E."/>
            <person name="Landan G."/>
            <person name="Graur D."/>
            <person name="Arensburger P."/>
            <person name="Atkinson P."/>
            <person name="Beeman R.W."/>
            <person name="Beidler J."/>
            <person name="Brown S.J."/>
            <person name="Demuth J.P."/>
            <person name="Drury D.W."/>
            <person name="Du Y.Z."/>
            <person name="Fujiwara H."/>
            <person name="Lorenzen M."/>
            <person name="Maselli V."/>
            <person name="Osanai M."/>
            <person name="Park Y."/>
            <person name="Robertson H.M."/>
            <person name="Tu Z."/>
            <person name="Wang J.J."/>
            <person name="Wang S."/>
            <person name="Richards S."/>
            <person name="Song H."/>
            <person name="Zhang L."/>
            <person name="Sodergren E."/>
            <person name="Werner D."/>
            <person name="Stanke M."/>
            <person name="Morgenstern B."/>
            <person name="Solovyev V."/>
            <person name="Kosarev P."/>
            <person name="Brown G."/>
            <person name="Chen H.C."/>
            <person name="Ermolaeva O."/>
            <person name="Hlavina W."/>
            <person name="Kapustin Y."/>
            <person name="Kiryutin B."/>
            <person name="Kitts P."/>
            <person name="Maglott D."/>
            <person name="Pruitt K."/>
            <person name="Sapojnikov V."/>
            <person name="Souvorov A."/>
            <person name="Mackey A.J."/>
            <person name="Waterhouse R.M."/>
            <person name="Wyder S."/>
            <person name="Zdobnov E.M."/>
            <person name="Zdobnov E.M."/>
            <person name="Wyder S."/>
            <person name="Kriventseva E.V."/>
            <person name="Kadowaki T."/>
            <person name="Bork P."/>
            <person name="Aranda M."/>
            <person name="Bao R."/>
            <person name="Beermann A."/>
            <person name="Berns N."/>
            <person name="Bolognesi R."/>
            <person name="Bonneton F."/>
            <person name="Bopp D."/>
            <person name="Brown S.J."/>
            <person name="Bucher G."/>
            <person name="Butts T."/>
            <person name="Chaumot A."/>
            <person name="Denell R.E."/>
            <person name="Ferrier D.E."/>
            <person name="Friedrich M."/>
            <person name="Gordon C.M."/>
            <person name="Jindra M."/>
            <person name="Klingler M."/>
            <person name="Lan Q."/>
            <person name="Lattorff H.M."/>
            <person name="Laudet V."/>
            <person name="von Levetsow C."/>
            <person name="Liu Z."/>
            <person name="Lutz R."/>
            <person name="Lynch J.A."/>
            <person name="da Fonseca R.N."/>
            <person name="Posnien N."/>
            <person name="Reuter R."/>
            <person name="Roth S."/>
            <person name="Savard J."/>
            <person name="Schinko J.B."/>
            <person name="Schmitt C."/>
            <person name="Schoppmeier M."/>
            <person name="Schroder R."/>
            <person name="Shippy T.D."/>
            <person name="Simonnet F."/>
            <person name="Marques-Souza H."/>
            <person name="Tautz D."/>
            <person name="Tomoyasu Y."/>
            <person name="Trauner J."/>
            <person name="Van der Zee M."/>
            <person name="Vervoort M."/>
            <person name="Wittkopp N."/>
            <person name="Wimmer E.A."/>
            <person name="Yang X."/>
            <person name="Jones A.K."/>
            <person name="Sattelle D.B."/>
            <person name="Ebert P.R."/>
            <person name="Nelson D."/>
            <person name="Scott J.G."/>
            <person name="Beeman R.W."/>
            <person name="Muthukrishnan S."/>
            <person name="Kramer K.J."/>
            <person name="Arakane Y."/>
            <person name="Beeman R.W."/>
            <person name="Zhu Q."/>
            <person name="Hogenkamp D."/>
            <person name="Dixit R."/>
            <person name="Oppert B."/>
            <person name="Jiang H."/>
            <person name="Zou Z."/>
            <person name="Marshall J."/>
            <person name="Elpidina E."/>
            <person name="Vinokurov K."/>
            <person name="Oppert C."/>
            <person name="Zou Z."/>
            <person name="Evans J."/>
            <person name="Lu Z."/>
            <person name="Zhao P."/>
            <person name="Sumathipala N."/>
            <person name="Altincicek B."/>
            <person name="Vilcinskas A."/>
            <person name="Williams M."/>
            <person name="Hultmark D."/>
            <person name="Hetru C."/>
            <person name="Jiang H."/>
            <person name="Grimmelikhuijzen C.J."/>
            <person name="Hauser F."/>
            <person name="Cazzamali G."/>
            <person name="Williamson M."/>
            <person name="Park Y."/>
            <person name="Li B."/>
            <person name="Tanaka Y."/>
            <person name="Predel R."/>
            <person name="Neupert S."/>
            <person name="Schachtner J."/>
            <person name="Verleyen P."/>
            <person name="Raible F."/>
            <person name="Bork P."/>
            <person name="Friedrich M."/>
            <person name="Walden K.K."/>
            <person name="Robertson H.M."/>
            <person name="Angeli S."/>
            <person name="Foret S."/>
            <person name="Bucher G."/>
            <person name="Schuetz S."/>
            <person name="Maleszka R."/>
            <person name="Wimmer E.A."/>
            <person name="Beeman R.W."/>
            <person name="Lorenzen M."/>
            <person name="Tomoyasu Y."/>
            <person name="Miller S.C."/>
            <person name="Grossmann D."/>
            <person name="Bucher G."/>
        </authorList>
    </citation>
    <scope>NUCLEOTIDE SEQUENCE [LARGE SCALE GENOMIC DNA]</scope>
    <source>
        <strain evidence="1 2">Georgia GA2</strain>
    </source>
</reference>
<protein>
    <submittedName>
        <fullName evidence="1">Uncharacterized protein</fullName>
    </submittedName>
</protein>
<dbReference type="EMBL" id="KQ971307">
    <property type="protein sequence ID" value="EFA10827.1"/>
    <property type="molecule type" value="Genomic_DNA"/>
</dbReference>
<keyword evidence="2" id="KW-1185">Reference proteome</keyword>
<dbReference type="Proteomes" id="UP000007266">
    <property type="component" value="Linkage group 1"/>
</dbReference>
<dbReference type="InParanoid" id="D6W6L3"/>
<reference evidence="1 2" key="2">
    <citation type="journal article" date="2010" name="Nucleic Acids Res.">
        <title>BeetleBase in 2010: revisions to provide comprehensive genomic information for Tribolium castaneum.</title>
        <authorList>
            <person name="Kim H.S."/>
            <person name="Murphy T."/>
            <person name="Xia J."/>
            <person name="Caragea D."/>
            <person name="Park Y."/>
            <person name="Beeman R.W."/>
            <person name="Lorenzen M.D."/>
            <person name="Butcher S."/>
            <person name="Manak J.R."/>
            <person name="Brown S.J."/>
        </authorList>
    </citation>
    <scope>NUCLEOTIDE SEQUENCE [LARGE SCALE GENOMIC DNA]</scope>
    <source>
        <strain evidence="1 2">Georgia GA2</strain>
    </source>
</reference>